<gene>
    <name evidence="1" type="ORF">SAMN05444359_10282</name>
</gene>
<proteinExistence type="predicted"/>
<sequence length="72" mass="8303">MLRGVAHDTVRISVRFYVLHACFAVMSRANCLTTKERRSTLWVYRSPFTSVEGLFCFREGLSKMVLLSELTN</sequence>
<organism evidence="1 2">
    <name type="scientific">Neolewinella agarilytica</name>
    <dbReference type="NCBI Taxonomy" id="478744"/>
    <lineage>
        <taxon>Bacteria</taxon>
        <taxon>Pseudomonadati</taxon>
        <taxon>Bacteroidota</taxon>
        <taxon>Saprospiria</taxon>
        <taxon>Saprospirales</taxon>
        <taxon>Lewinellaceae</taxon>
        <taxon>Neolewinella</taxon>
    </lineage>
</organism>
<protein>
    <submittedName>
        <fullName evidence="1">Uncharacterized protein</fullName>
    </submittedName>
</protein>
<dbReference type="Proteomes" id="UP000199021">
    <property type="component" value="Unassembled WGS sequence"/>
</dbReference>
<evidence type="ECO:0000313" key="2">
    <source>
        <dbReference type="Proteomes" id="UP000199021"/>
    </source>
</evidence>
<accession>A0A1H9AFQ2</accession>
<dbReference type="InParanoid" id="A0A1H9AFQ2"/>
<dbReference type="AlphaFoldDB" id="A0A1H9AFQ2"/>
<name>A0A1H9AFQ2_9BACT</name>
<keyword evidence="2" id="KW-1185">Reference proteome</keyword>
<dbReference type="EMBL" id="FOFB01000002">
    <property type="protein sequence ID" value="SEP75556.1"/>
    <property type="molecule type" value="Genomic_DNA"/>
</dbReference>
<evidence type="ECO:0000313" key="1">
    <source>
        <dbReference type="EMBL" id="SEP75556.1"/>
    </source>
</evidence>
<reference evidence="2" key="1">
    <citation type="submission" date="2016-10" db="EMBL/GenBank/DDBJ databases">
        <authorList>
            <person name="Varghese N."/>
            <person name="Submissions S."/>
        </authorList>
    </citation>
    <scope>NUCLEOTIDE SEQUENCE [LARGE SCALE GENOMIC DNA]</scope>
    <source>
        <strain evidence="2">DSM 24740</strain>
    </source>
</reference>